<reference evidence="8" key="2">
    <citation type="submission" date="2020-05" db="UniProtKB">
        <authorList>
            <consortium name="EnsemblMetazoa"/>
        </authorList>
    </citation>
    <scope>IDENTIFICATION</scope>
    <source>
        <strain evidence="8">wikel</strain>
    </source>
</reference>
<dbReference type="AlphaFoldDB" id="B7PHC0"/>
<dbReference type="InterPro" id="IPR055272">
    <property type="entry name" value="POPDC1-3_dom"/>
</dbReference>
<dbReference type="HOGENOM" id="CLU_048494_1_0_1"/>
<dbReference type="EnsemblMetazoa" id="ISCW004193-RA">
    <property type="protein sequence ID" value="ISCW004193-PA"/>
    <property type="gene ID" value="ISCW004193"/>
</dbReference>
<dbReference type="FunCoup" id="B7PHC0">
    <property type="interactions" value="77"/>
</dbReference>
<dbReference type="OrthoDB" id="425611at2759"/>
<proteinExistence type="predicted"/>
<dbReference type="InterPro" id="IPR006916">
    <property type="entry name" value="POPDC1-3"/>
</dbReference>
<feature type="transmembrane region" description="Helical" evidence="5">
    <location>
        <begin position="93"/>
        <end position="113"/>
    </location>
</feature>
<keyword evidence="2 5" id="KW-0812">Transmembrane</keyword>
<dbReference type="GO" id="GO:0007519">
    <property type="term" value="P:skeletal muscle tissue development"/>
    <property type="evidence" value="ECO:0000318"/>
    <property type="project" value="GO_Central"/>
</dbReference>
<keyword evidence="9" id="KW-1185">Reference proteome</keyword>
<dbReference type="GO" id="GO:0042383">
    <property type="term" value="C:sarcolemma"/>
    <property type="evidence" value="ECO:0000318"/>
    <property type="project" value="GO_Central"/>
</dbReference>
<dbReference type="GO" id="GO:0030552">
    <property type="term" value="F:cAMP binding"/>
    <property type="evidence" value="ECO:0000318"/>
    <property type="project" value="GO_Central"/>
</dbReference>
<accession>B7PHC0</accession>
<gene>
    <name evidence="7" type="ORF">IscW_ISCW004193</name>
</gene>
<evidence type="ECO:0000313" key="7">
    <source>
        <dbReference type="EMBL" id="EEC05992.1"/>
    </source>
</evidence>
<dbReference type="PANTHER" id="PTHR12101">
    <property type="entry name" value="POPEYE DOMAIN CONTAINING PROTEIN"/>
    <property type="match status" value="1"/>
</dbReference>
<name>B7PHC0_IXOSC</name>
<dbReference type="PaxDb" id="6945-B7PHC0"/>
<dbReference type="VEuPathDB" id="VectorBase:ISCI004193"/>
<evidence type="ECO:0000256" key="2">
    <source>
        <dbReference type="ARBA" id="ARBA00022692"/>
    </source>
</evidence>
<evidence type="ECO:0000256" key="3">
    <source>
        <dbReference type="ARBA" id="ARBA00022989"/>
    </source>
</evidence>
<evidence type="ECO:0000256" key="5">
    <source>
        <dbReference type="SAM" id="Phobius"/>
    </source>
</evidence>
<dbReference type="EMBL" id="ABJB010497009">
    <property type="status" value="NOT_ANNOTATED_CDS"/>
    <property type="molecule type" value="Genomic_DNA"/>
</dbReference>
<sequence>MAAGDFSSLLGVNFNADATAGIGDMFLFKEGKCPRWLPPNHLLFHLANASLLLSYLAPEGIYGLLYLRFCIAVGSLFFAMWGCLVLCSVDTLVWNALFTLINLAHLCVLAYTFRPVRFKPDLEVIYKELFQPLKMTRHQFQKVADCAMEALELDARGDYSFEKVNPTDSLSLVLSGRLLAYRNGCVLLLIGKLEFLDSPRWFYSSGGDLGQVTTTALEKCKVILWNREEVKVAISKDTYLKSVFDNVVASDVVRKLRFVTEKGYQGMARDLDNYSETTALWSKAGQ</sequence>
<feature type="transmembrane region" description="Helical" evidence="5">
    <location>
        <begin position="65"/>
        <end position="87"/>
    </location>
</feature>
<dbReference type="PANTHER" id="PTHR12101:SF1">
    <property type="entry name" value="BVES"/>
    <property type="match status" value="1"/>
</dbReference>
<evidence type="ECO:0000259" key="6">
    <source>
        <dbReference type="Pfam" id="PF04831"/>
    </source>
</evidence>
<evidence type="ECO:0000256" key="4">
    <source>
        <dbReference type="ARBA" id="ARBA00023136"/>
    </source>
</evidence>
<organism>
    <name type="scientific">Ixodes scapularis</name>
    <name type="common">Black-legged tick</name>
    <name type="synonym">Deer tick</name>
    <dbReference type="NCBI Taxonomy" id="6945"/>
    <lineage>
        <taxon>Eukaryota</taxon>
        <taxon>Metazoa</taxon>
        <taxon>Ecdysozoa</taxon>
        <taxon>Arthropoda</taxon>
        <taxon>Chelicerata</taxon>
        <taxon>Arachnida</taxon>
        <taxon>Acari</taxon>
        <taxon>Parasitiformes</taxon>
        <taxon>Ixodida</taxon>
        <taxon>Ixodoidea</taxon>
        <taxon>Ixodidae</taxon>
        <taxon>Ixodinae</taxon>
        <taxon>Ixodes</taxon>
    </lineage>
</organism>
<reference evidence="7 9" key="1">
    <citation type="submission" date="2008-03" db="EMBL/GenBank/DDBJ databases">
        <title>Annotation of Ixodes scapularis.</title>
        <authorList>
            <consortium name="Ixodes scapularis Genome Project Consortium"/>
            <person name="Caler E."/>
            <person name="Hannick L.I."/>
            <person name="Bidwell S."/>
            <person name="Joardar V."/>
            <person name="Thiagarajan M."/>
            <person name="Amedeo P."/>
            <person name="Galinsky K.J."/>
            <person name="Schobel S."/>
            <person name="Inman J."/>
            <person name="Hostetler J."/>
            <person name="Miller J."/>
            <person name="Hammond M."/>
            <person name="Megy K."/>
            <person name="Lawson D."/>
            <person name="Kodira C."/>
            <person name="Sutton G."/>
            <person name="Meyer J."/>
            <person name="Hill C.A."/>
            <person name="Birren B."/>
            <person name="Nene V."/>
            <person name="Collins F."/>
            <person name="Alarcon-Chaidez F."/>
            <person name="Wikel S."/>
            <person name="Strausberg R."/>
        </authorList>
    </citation>
    <scope>NUCLEOTIDE SEQUENCE [LARGE SCALE GENOMIC DNA]</scope>
    <source>
        <strain evidence="9">Wikel</strain>
        <strain evidence="7">Wikel colony</strain>
    </source>
</reference>
<dbReference type="GO" id="GO:0007507">
    <property type="term" value="P:heart development"/>
    <property type="evidence" value="ECO:0000318"/>
    <property type="project" value="GO_Central"/>
</dbReference>
<dbReference type="VEuPathDB" id="VectorBase:ISCW004193"/>
<keyword evidence="4 5" id="KW-0472">Membrane</keyword>
<evidence type="ECO:0000256" key="1">
    <source>
        <dbReference type="ARBA" id="ARBA00004141"/>
    </source>
</evidence>
<dbReference type="VEuPathDB" id="VectorBase:ISCP_038050"/>
<dbReference type="GO" id="GO:0051146">
    <property type="term" value="P:striated muscle cell differentiation"/>
    <property type="evidence" value="ECO:0000318"/>
    <property type="project" value="GO_Central"/>
</dbReference>
<keyword evidence="3 5" id="KW-1133">Transmembrane helix</keyword>
<dbReference type="Pfam" id="PF04831">
    <property type="entry name" value="POPDC1-3"/>
    <property type="match status" value="1"/>
</dbReference>
<dbReference type="Proteomes" id="UP000001555">
    <property type="component" value="Unassembled WGS sequence"/>
</dbReference>
<evidence type="ECO:0000313" key="9">
    <source>
        <dbReference type="Proteomes" id="UP000001555"/>
    </source>
</evidence>
<dbReference type="InParanoid" id="B7PHC0"/>
<protein>
    <submittedName>
        <fullName evidence="7 8">Popeye domain-containing protein, putative</fullName>
    </submittedName>
</protein>
<dbReference type="EMBL" id="DS712045">
    <property type="protein sequence ID" value="EEC05992.1"/>
    <property type="molecule type" value="Genomic_DNA"/>
</dbReference>
<evidence type="ECO:0000313" key="8">
    <source>
        <dbReference type="EnsemblMetazoa" id="ISCW004193-PA"/>
    </source>
</evidence>
<feature type="domain" description="POPDC1-3" evidence="6">
    <location>
        <begin position="39"/>
        <end position="262"/>
    </location>
</feature>
<dbReference type="GO" id="GO:0042391">
    <property type="term" value="P:regulation of membrane potential"/>
    <property type="evidence" value="ECO:0000318"/>
    <property type="project" value="GO_Central"/>
</dbReference>
<comment type="subcellular location">
    <subcellularLocation>
        <location evidence="1">Membrane</location>
        <topology evidence="1">Multi-pass membrane protein</topology>
    </subcellularLocation>
</comment>